<keyword evidence="2" id="KW-1185">Reference proteome</keyword>
<evidence type="ECO:0000313" key="2">
    <source>
        <dbReference type="Proteomes" id="UP001056120"/>
    </source>
</evidence>
<sequence>MEQIKPPSIGTNEPQDPEAQLSQSTTEDSDAVMEALDDCLVQLQGVVDLVDTALGRLHGRVATGETRLTIVEHEVITADSGNERADEQLDSFAAFTIVNMMLLAFIFVRGWFS</sequence>
<comment type="caution">
    <text evidence="1">The sequence shown here is derived from an EMBL/GenBank/DDBJ whole genome shotgun (WGS) entry which is preliminary data.</text>
</comment>
<evidence type="ECO:0000313" key="1">
    <source>
        <dbReference type="EMBL" id="KAI3712401.1"/>
    </source>
</evidence>
<gene>
    <name evidence="1" type="ORF">L1987_70957</name>
</gene>
<dbReference type="Proteomes" id="UP001056120">
    <property type="component" value="Linkage Group LG24"/>
</dbReference>
<accession>A0ACB9AR15</accession>
<proteinExistence type="predicted"/>
<protein>
    <submittedName>
        <fullName evidence="1">Uncharacterized protein</fullName>
    </submittedName>
</protein>
<reference evidence="2" key="1">
    <citation type="journal article" date="2022" name="Mol. Ecol. Resour.">
        <title>The genomes of chicory, endive, great burdock and yacon provide insights into Asteraceae palaeo-polyploidization history and plant inulin production.</title>
        <authorList>
            <person name="Fan W."/>
            <person name="Wang S."/>
            <person name="Wang H."/>
            <person name="Wang A."/>
            <person name="Jiang F."/>
            <person name="Liu H."/>
            <person name="Zhao H."/>
            <person name="Xu D."/>
            <person name="Zhang Y."/>
        </authorList>
    </citation>
    <scope>NUCLEOTIDE SEQUENCE [LARGE SCALE GENOMIC DNA]</scope>
    <source>
        <strain evidence="2">cv. Yunnan</strain>
    </source>
</reference>
<dbReference type="EMBL" id="CM042041">
    <property type="protein sequence ID" value="KAI3712401.1"/>
    <property type="molecule type" value="Genomic_DNA"/>
</dbReference>
<reference evidence="1 2" key="2">
    <citation type="journal article" date="2022" name="Mol. Ecol. Resour.">
        <title>The genomes of chicory, endive, great burdock and yacon provide insights into Asteraceae paleo-polyploidization history and plant inulin production.</title>
        <authorList>
            <person name="Fan W."/>
            <person name="Wang S."/>
            <person name="Wang H."/>
            <person name="Wang A."/>
            <person name="Jiang F."/>
            <person name="Liu H."/>
            <person name="Zhao H."/>
            <person name="Xu D."/>
            <person name="Zhang Y."/>
        </authorList>
    </citation>
    <scope>NUCLEOTIDE SEQUENCE [LARGE SCALE GENOMIC DNA]</scope>
    <source>
        <strain evidence="2">cv. Yunnan</strain>
        <tissue evidence="1">Leaves</tissue>
    </source>
</reference>
<organism evidence="1 2">
    <name type="scientific">Smallanthus sonchifolius</name>
    <dbReference type="NCBI Taxonomy" id="185202"/>
    <lineage>
        <taxon>Eukaryota</taxon>
        <taxon>Viridiplantae</taxon>
        <taxon>Streptophyta</taxon>
        <taxon>Embryophyta</taxon>
        <taxon>Tracheophyta</taxon>
        <taxon>Spermatophyta</taxon>
        <taxon>Magnoliopsida</taxon>
        <taxon>eudicotyledons</taxon>
        <taxon>Gunneridae</taxon>
        <taxon>Pentapetalae</taxon>
        <taxon>asterids</taxon>
        <taxon>campanulids</taxon>
        <taxon>Asterales</taxon>
        <taxon>Asteraceae</taxon>
        <taxon>Asteroideae</taxon>
        <taxon>Heliantheae alliance</taxon>
        <taxon>Millerieae</taxon>
        <taxon>Smallanthus</taxon>
    </lineage>
</organism>
<name>A0ACB9AR15_9ASTR</name>